<dbReference type="PANTHER" id="PTHR31672">
    <property type="entry name" value="BNACNNG10540D PROTEIN"/>
    <property type="match status" value="1"/>
</dbReference>
<dbReference type="InterPro" id="IPR050796">
    <property type="entry name" value="SCF_F-box_component"/>
</dbReference>
<dbReference type="PANTHER" id="PTHR31672:SF13">
    <property type="entry name" value="F-BOX PROTEIN CPR30-LIKE"/>
    <property type="match status" value="1"/>
</dbReference>
<dbReference type="SUPFAM" id="SSF81383">
    <property type="entry name" value="F-box domain"/>
    <property type="match status" value="1"/>
</dbReference>
<evidence type="ECO:0000259" key="1">
    <source>
        <dbReference type="PROSITE" id="PS50181"/>
    </source>
</evidence>
<dbReference type="Proteomes" id="UP001177140">
    <property type="component" value="Unassembled WGS sequence"/>
</dbReference>
<dbReference type="EMBL" id="JAJJMA010155068">
    <property type="protein sequence ID" value="MCL7035273.1"/>
    <property type="molecule type" value="Genomic_DNA"/>
</dbReference>
<dbReference type="PROSITE" id="PS50181">
    <property type="entry name" value="FBOX"/>
    <property type="match status" value="1"/>
</dbReference>
<dbReference type="InterPro" id="IPR001810">
    <property type="entry name" value="F-box_dom"/>
</dbReference>
<dbReference type="SUPFAM" id="SSF50965">
    <property type="entry name" value="Galactose oxidase, central domain"/>
    <property type="match status" value="1"/>
</dbReference>
<dbReference type="Gene3D" id="1.20.1280.50">
    <property type="match status" value="1"/>
</dbReference>
<dbReference type="InterPro" id="IPR011043">
    <property type="entry name" value="Gal_Oxase/kelch_b-propeller"/>
</dbReference>
<dbReference type="Pfam" id="PF08268">
    <property type="entry name" value="FBA_3"/>
    <property type="match status" value="1"/>
</dbReference>
<dbReference type="InterPro" id="IPR017451">
    <property type="entry name" value="F-box-assoc_interact_dom"/>
</dbReference>
<dbReference type="InterPro" id="IPR013187">
    <property type="entry name" value="F-box-assoc_dom_typ3"/>
</dbReference>
<feature type="domain" description="F-box" evidence="1">
    <location>
        <begin position="17"/>
        <end position="64"/>
    </location>
</feature>
<name>A0AA41SIU5_PAPNU</name>
<keyword evidence="3" id="KW-1185">Reference proteome</keyword>
<comment type="caution">
    <text evidence="2">The sequence shown here is derived from an EMBL/GenBank/DDBJ whole genome shotgun (WGS) entry which is preliminary data.</text>
</comment>
<evidence type="ECO:0000313" key="3">
    <source>
        <dbReference type="Proteomes" id="UP001177140"/>
    </source>
</evidence>
<reference evidence="2" key="1">
    <citation type="submission" date="2022-03" db="EMBL/GenBank/DDBJ databases">
        <title>A functionally conserved STORR gene fusion in Papaver species that diverged 16.8 million years ago.</title>
        <authorList>
            <person name="Catania T."/>
        </authorList>
    </citation>
    <scope>NUCLEOTIDE SEQUENCE</scope>
    <source>
        <strain evidence="2">S-191538</strain>
    </source>
</reference>
<evidence type="ECO:0000313" key="2">
    <source>
        <dbReference type="EMBL" id="MCL7035273.1"/>
    </source>
</evidence>
<organism evidence="2 3">
    <name type="scientific">Papaver nudicaule</name>
    <name type="common">Iceland poppy</name>
    <dbReference type="NCBI Taxonomy" id="74823"/>
    <lineage>
        <taxon>Eukaryota</taxon>
        <taxon>Viridiplantae</taxon>
        <taxon>Streptophyta</taxon>
        <taxon>Embryophyta</taxon>
        <taxon>Tracheophyta</taxon>
        <taxon>Spermatophyta</taxon>
        <taxon>Magnoliopsida</taxon>
        <taxon>Ranunculales</taxon>
        <taxon>Papaveraceae</taxon>
        <taxon>Papaveroideae</taxon>
        <taxon>Papaver</taxon>
    </lineage>
</organism>
<dbReference type="SMART" id="SM00256">
    <property type="entry name" value="FBOX"/>
    <property type="match status" value="1"/>
</dbReference>
<dbReference type="AlphaFoldDB" id="A0AA41SIU5"/>
<gene>
    <name evidence="2" type="ORF">MKW94_022324</name>
</gene>
<dbReference type="Pfam" id="PF00646">
    <property type="entry name" value="F-box"/>
    <property type="match status" value="1"/>
</dbReference>
<accession>A0AA41SIU5</accession>
<proteinExistence type="predicted"/>
<dbReference type="NCBIfam" id="TIGR01640">
    <property type="entry name" value="F_box_assoc_1"/>
    <property type="match status" value="1"/>
</dbReference>
<sequence length="426" mass="48565">MMAGRANSSSGVQKKKAGHIKDLPDDILVDIMSRLPVESVLECKLVCKKLQKLLHGKRSFFTYMHVSRQLNLLHGGGDADKLDMGLLFGFTTDHTWQGSIFYGGSYNDKINTDETYEYKKTLKKVRHPSMHHQLLQEYLVGSCNGVVCLGRYHHRCVDPIYVYNPATGEYVNLPKLIIPKGTDFPCLARGFGYVPSTNEYKVVRIFYPTHGAIGEVQVYTLGSGCGWRTKSTPFPWLNFEAPAACVDGSMYWFDDSIVYAFDLANEEMHTVPSLPCHNLGLGSLPDDNFGVVILRGKLCYFHQTLSAPHMEIWSLMKIDMKESWCKDFSILYEKQEQSYVEFFWPILVTRNDEIIFIKDFQTLHCYNSKTTTWKEIVAKDPHFHVESTWVIYHVNTFVSLKTLGEKSSKKSCRSKMIGRLNVGSLA</sequence>
<protein>
    <recommendedName>
        <fullName evidence="1">F-box domain-containing protein</fullName>
    </recommendedName>
</protein>
<dbReference type="InterPro" id="IPR036047">
    <property type="entry name" value="F-box-like_dom_sf"/>
</dbReference>